<feature type="compositionally biased region" description="Basic residues" evidence="1">
    <location>
        <begin position="77"/>
        <end position="104"/>
    </location>
</feature>
<protein>
    <submittedName>
        <fullName evidence="2">Uncharacterized protein</fullName>
    </submittedName>
</protein>
<evidence type="ECO:0000313" key="3">
    <source>
        <dbReference type="Proteomes" id="UP000310108"/>
    </source>
</evidence>
<sequence length="354" mass="40600">MGRRAGLLRGETRENVFLGSPTRSCSPPSLVPPAIPSPPPLPDESQAADKSPRKRNEVAIGFPAAPRSQRGALRPRPAVRGRRHDTHPLARRRQHHGAGRRPQRHPGLGRVPPLLARRLPHPRRQLGLRRPERPHLYARGPLPAHHRPGQAGRLGRHRVWAQRRSWKPHQRHRQEPSRLPRHRKQHLPGDFQRRTRDRPDVHHLPAQRVLHPPLPRRQGRHLDLDPRQPLQHRHLLLGPDHLLVVLVARRRVPRRPRGRRLLRAPRQLQRPGPRGPGPRRRRRGVPHGPRPHVAQARRLLRRRLRPGPEVRHLAAAAVRRERDLEAPGRQAGYLPAGERDAAHLSAKLFGGWVG</sequence>
<evidence type="ECO:0000256" key="1">
    <source>
        <dbReference type="SAM" id="MobiDB-lite"/>
    </source>
</evidence>
<organism evidence="2 3">
    <name type="scientific">Colletotrichum tanaceti</name>
    <dbReference type="NCBI Taxonomy" id="1306861"/>
    <lineage>
        <taxon>Eukaryota</taxon>
        <taxon>Fungi</taxon>
        <taxon>Dikarya</taxon>
        <taxon>Ascomycota</taxon>
        <taxon>Pezizomycotina</taxon>
        <taxon>Sordariomycetes</taxon>
        <taxon>Hypocreomycetidae</taxon>
        <taxon>Glomerellales</taxon>
        <taxon>Glomerellaceae</taxon>
        <taxon>Colletotrichum</taxon>
        <taxon>Colletotrichum destructivum species complex</taxon>
    </lineage>
</organism>
<feature type="region of interest" description="Disordered" evidence="1">
    <location>
        <begin position="127"/>
        <end position="224"/>
    </location>
</feature>
<feature type="compositionally biased region" description="Basic residues" evidence="1">
    <location>
        <begin position="144"/>
        <end position="172"/>
    </location>
</feature>
<evidence type="ECO:0000313" key="2">
    <source>
        <dbReference type="EMBL" id="TKW57177.1"/>
    </source>
</evidence>
<proteinExistence type="predicted"/>
<keyword evidence="3" id="KW-1185">Reference proteome</keyword>
<accession>A0A4U6XNA1</accession>
<feature type="compositionally biased region" description="Low complexity" evidence="1">
    <location>
        <begin position="105"/>
        <end position="114"/>
    </location>
</feature>
<gene>
    <name evidence="2" type="ORF">CTA1_6650</name>
</gene>
<feature type="region of interest" description="Disordered" evidence="1">
    <location>
        <begin position="256"/>
        <end position="293"/>
    </location>
</feature>
<comment type="caution">
    <text evidence="2">The sequence shown here is derived from an EMBL/GenBank/DDBJ whole genome shotgun (WGS) entry which is preliminary data.</text>
</comment>
<feature type="compositionally biased region" description="Pro residues" evidence="1">
    <location>
        <begin position="29"/>
        <end position="42"/>
    </location>
</feature>
<dbReference type="Proteomes" id="UP000310108">
    <property type="component" value="Unassembled WGS sequence"/>
</dbReference>
<reference evidence="2 3" key="1">
    <citation type="journal article" date="2019" name="PLoS ONE">
        <title>Comparative genome analysis indicates high evolutionary potential of pathogenicity genes in Colletotrichum tanaceti.</title>
        <authorList>
            <person name="Lelwala R.V."/>
            <person name="Korhonen P.K."/>
            <person name="Young N.D."/>
            <person name="Scott J.B."/>
            <person name="Ades P.A."/>
            <person name="Gasser R.B."/>
            <person name="Taylor P.W.J."/>
        </authorList>
    </citation>
    <scope>NUCLEOTIDE SEQUENCE [LARGE SCALE GENOMIC DNA]</scope>
    <source>
        <strain evidence="2">BRIP57314</strain>
    </source>
</reference>
<name>A0A4U6XNA1_9PEZI</name>
<feature type="compositionally biased region" description="Basic and acidic residues" evidence="1">
    <location>
        <begin position="191"/>
        <end position="203"/>
    </location>
</feature>
<feature type="region of interest" description="Disordered" evidence="1">
    <location>
        <begin position="1"/>
        <end position="114"/>
    </location>
</feature>
<dbReference type="EMBL" id="PJEX01000048">
    <property type="protein sequence ID" value="TKW57177.1"/>
    <property type="molecule type" value="Genomic_DNA"/>
</dbReference>
<dbReference type="AlphaFoldDB" id="A0A4U6XNA1"/>